<organism evidence="7">
    <name type="scientific">marine metagenome</name>
    <dbReference type="NCBI Taxonomy" id="408172"/>
    <lineage>
        <taxon>unclassified sequences</taxon>
        <taxon>metagenomes</taxon>
        <taxon>ecological metagenomes</taxon>
    </lineage>
</organism>
<comment type="cofactor">
    <cofactor evidence="1">
        <name>Mg(2+)</name>
        <dbReference type="ChEBI" id="CHEBI:18420"/>
    </cofactor>
</comment>
<accession>A0A382FW74</accession>
<dbReference type="InterPro" id="IPR002716">
    <property type="entry name" value="PIN_dom"/>
</dbReference>
<dbReference type="Gene3D" id="3.40.50.1010">
    <property type="entry name" value="5'-nuclease"/>
    <property type="match status" value="1"/>
</dbReference>
<feature type="domain" description="TRAM" evidence="6">
    <location>
        <begin position="286"/>
        <end position="347"/>
    </location>
</feature>
<keyword evidence="3" id="KW-0378">Hydrolase</keyword>
<evidence type="ECO:0000313" key="7">
    <source>
        <dbReference type="EMBL" id="SVB66825.1"/>
    </source>
</evidence>
<proteinExistence type="predicted"/>
<sequence length="352" mass="37820">VNLVFALWSLRVVGAGGFAVLGWRLGGIVSEFSSGKEQFLPWGLALTLAGVPVGALVAPYLTFKPWRKSADYISSIPGSTLLSGTIGLLVGLVIASLISIPLYSLSGWLGWGVPVMVSLFLGLFGMWLGVHRNRDMSAIFPRLENSNNGVGKVYRNGSILVDTSAIIDGRIADLSITGFLEGSLVVPRFVLDELRHIADSSDDLRRARGRRGLEVLGRLRKDATVPLEVLDVGVGVGEEVDAQLVRLAKGMDSPILTTDYNLNRVAELQGVQVLNVNELANALKSIVLPGEDLRVHIVQEGKEAGQGVAYLDDGTMVVVEGGRRYLNAFHEVVVTRVLQTAAGRIIFAQPKS</sequence>
<evidence type="ECO:0000256" key="1">
    <source>
        <dbReference type="ARBA" id="ARBA00001946"/>
    </source>
</evidence>
<dbReference type="InterPro" id="IPR029060">
    <property type="entry name" value="PIN-like_dom_sf"/>
</dbReference>
<keyword evidence="2" id="KW-0540">Nuclease</keyword>
<feature type="transmembrane region" description="Helical" evidence="5">
    <location>
        <begin position="81"/>
        <end position="102"/>
    </location>
</feature>
<name>A0A382FW74_9ZZZZ</name>
<dbReference type="PANTHER" id="PTHR11603">
    <property type="entry name" value="AAA FAMILY ATPASE"/>
    <property type="match status" value="1"/>
</dbReference>
<keyword evidence="5" id="KW-0472">Membrane</keyword>
<feature type="transmembrane region" description="Helical" evidence="5">
    <location>
        <begin position="108"/>
        <end position="130"/>
    </location>
</feature>
<keyword evidence="5" id="KW-1133">Transmembrane helix</keyword>
<dbReference type="InterPro" id="IPR052041">
    <property type="entry name" value="Nucleic_acid_metab_PIN/TRAM"/>
</dbReference>
<dbReference type="Pfam" id="PF01850">
    <property type="entry name" value="PIN"/>
    <property type="match status" value="1"/>
</dbReference>
<keyword evidence="5" id="KW-0812">Transmembrane</keyword>
<dbReference type="GO" id="GO:0004518">
    <property type="term" value="F:nuclease activity"/>
    <property type="evidence" value="ECO:0007669"/>
    <property type="project" value="UniProtKB-KW"/>
</dbReference>
<evidence type="ECO:0000256" key="4">
    <source>
        <dbReference type="ARBA" id="ARBA00022842"/>
    </source>
</evidence>
<feature type="non-terminal residue" evidence="7">
    <location>
        <position position="1"/>
    </location>
</feature>
<evidence type="ECO:0000256" key="3">
    <source>
        <dbReference type="ARBA" id="ARBA00022801"/>
    </source>
</evidence>
<gene>
    <name evidence="7" type="ORF">METZ01_LOCUS219679</name>
</gene>
<evidence type="ECO:0000256" key="2">
    <source>
        <dbReference type="ARBA" id="ARBA00022722"/>
    </source>
</evidence>
<dbReference type="AlphaFoldDB" id="A0A382FW74"/>
<dbReference type="PROSITE" id="PS50926">
    <property type="entry name" value="TRAM"/>
    <property type="match status" value="1"/>
</dbReference>
<dbReference type="CDD" id="cd09877">
    <property type="entry name" value="PIN_YacL-like"/>
    <property type="match status" value="1"/>
</dbReference>
<evidence type="ECO:0000256" key="5">
    <source>
        <dbReference type="SAM" id="Phobius"/>
    </source>
</evidence>
<dbReference type="SUPFAM" id="SSF88723">
    <property type="entry name" value="PIN domain-like"/>
    <property type="match status" value="1"/>
</dbReference>
<keyword evidence="4" id="KW-0460">Magnesium</keyword>
<dbReference type="GO" id="GO:0016787">
    <property type="term" value="F:hydrolase activity"/>
    <property type="evidence" value="ECO:0007669"/>
    <property type="project" value="UniProtKB-KW"/>
</dbReference>
<dbReference type="PANTHER" id="PTHR11603:SF147">
    <property type="entry name" value="MEMBRANE PROTEIN"/>
    <property type="match status" value="1"/>
</dbReference>
<evidence type="ECO:0000259" key="6">
    <source>
        <dbReference type="PROSITE" id="PS50926"/>
    </source>
</evidence>
<dbReference type="EMBL" id="UINC01052010">
    <property type="protein sequence ID" value="SVB66825.1"/>
    <property type="molecule type" value="Genomic_DNA"/>
</dbReference>
<feature type="transmembrane region" description="Helical" evidence="5">
    <location>
        <begin position="39"/>
        <end position="61"/>
    </location>
</feature>
<protein>
    <recommendedName>
        <fullName evidence="6">TRAM domain-containing protein</fullName>
    </recommendedName>
</protein>
<dbReference type="InterPro" id="IPR002792">
    <property type="entry name" value="TRAM_dom"/>
</dbReference>
<reference evidence="7" key="1">
    <citation type="submission" date="2018-05" db="EMBL/GenBank/DDBJ databases">
        <authorList>
            <person name="Lanie J.A."/>
            <person name="Ng W.-L."/>
            <person name="Kazmierczak K.M."/>
            <person name="Andrzejewski T.M."/>
            <person name="Davidsen T.M."/>
            <person name="Wayne K.J."/>
            <person name="Tettelin H."/>
            <person name="Glass J.I."/>
            <person name="Rusch D."/>
            <person name="Podicherti R."/>
            <person name="Tsui H.-C.T."/>
            <person name="Winkler M.E."/>
        </authorList>
    </citation>
    <scope>NUCLEOTIDE SEQUENCE</scope>
</reference>
<dbReference type="SMART" id="SM00670">
    <property type="entry name" value="PINc"/>
    <property type="match status" value="1"/>
</dbReference>